<dbReference type="GO" id="GO:0005656">
    <property type="term" value="C:nuclear pre-replicative complex"/>
    <property type="evidence" value="ECO:0007669"/>
    <property type="project" value="TreeGrafter"/>
</dbReference>
<keyword evidence="2 4" id="KW-0853">WD repeat</keyword>
<sequence>MAASSSAAALFAPECLLYSTASSSSLVGSMGLTSLSAPSSTSALLSFKGLADPPFHSVSFIPTSSNSSISGTGGLVFQLENNKAALNVYSWQRDHPLQRIILPQKLSCIACSPDGELIAAGSFDGRILLWHVATGDLLCSFDAHFRSVTVLRWSTDGSALVTGSEDARILVWSLPGLLAPQDQTSSSITSSEHAPAPYCTLADHNLAITDLHISGSRFPNHTTILSSSSDGTVKLWDTRTRSLLSTFTFEHPIARIAMDATERFFFATAAPASGKNLVYRVDLFRKKPHSGARATSTGKDAASSGSYDFTTDELRGLTSVEARGFGGLGHTDRISSTEPTSGTNVIELKEPPTSLCLSLNSTLLCVGTSAGNLFVIDVANSQILRSVSLLGNAKSSSITGHNAVTNLQVLAKPRDLAGSWEASSGANVPVRPTANLSRKPLADEDDRGMTPYPTRMGGCSFDVDSHIDPVWDSNLVPDSASMFTPALASASVSVSTSDSRAQTATTTAKKPHTPSSHDFDRLNSQVDLLKAQLAKAKAFNDEMWTRLVQDRLAGTHADDNNHDE</sequence>
<dbReference type="PRINTS" id="PR00320">
    <property type="entry name" value="GPROTEINBRPT"/>
</dbReference>
<dbReference type="InterPro" id="IPR015943">
    <property type="entry name" value="WD40/YVTN_repeat-like_dom_sf"/>
</dbReference>
<dbReference type="InterPro" id="IPR019775">
    <property type="entry name" value="WD40_repeat_CS"/>
</dbReference>
<evidence type="ECO:0000256" key="2">
    <source>
        <dbReference type="ARBA" id="ARBA00022574"/>
    </source>
</evidence>
<comment type="subcellular location">
    <subcellularLocation>
        <location evidence="5">Nucleus</location>
    </subcellularLocation>
</comment>
<dbReference type="InterPro" id="IPR036322">
    <property type="entry name" value="WD40_repeat_dom_sf"/>
</dbReference>
<evidence type="ECO:0000313" key="7">
    <source>
        <dbReference type="EMBL" id="PWZ02723.1"/>
    </source>
</evidence>
<organism evidence="7 8">
    <name type="scientific">Testicularia cyperi</name>
    <dbReference type="NCBI Taxonomy" id="1882483"/>
    <lineage>
        <taxon>Eukaryota</taxon>
        <taxon>Fungi</taxon>
        <taxon>Dikarya</taxon>
        <taxon>Basidiomycota</taxon>
        <taxon>Ustilaginomycotina</taxon>
        <taxon>Ustilaginomycetes</taxon>
        <taxon>Ustilaginales</taxon>
        <taxon>Anthracoideaceae</taxon>
        <taxon>Testicularia</taxon>
    </lineage>
</organism>
<dbReference type="InterPro" id="IPR001680">
    <property type="entry name" value="WD40_rpt"/>
</dbReference>
<dbReference type="Proteomes" id="UP000246740">
    <property type="component" value="Unassembled WGS sequence"/>
</dbReference>
<dbReference type="PROSITE" id="PS00678">
    <property type="entry name" value="WD_REPEATS_1"/>
    <property type="match status" value="1"/>
</dbReference>
<gene>
    <name evidence="7" type="ORF">BCV70DRAFT_196971</name>
</gene>
<feature type="repeat" description="WD" evidence="4">
    <location>
        <begin position="201"/>
        <end position="246"/>
    </location>
</feature>
<proteinExistence type="inferred from homology"/>
<feature type="region of interest" description="Disordered" evidence="6">
    <location>
        <begin position="493"/>
        <end position="520"/>
    </location>
</feature>
<keyword evidence="8" id="KW-1185">Reference proteome</keyword>
<evidence type="ECO:0000256" key="5">
    <source>
        <dbReference type="RuleBase" id="RU369067"/>
    </source>
</evidence>
<feature type="region of interest" description="Disordered" evidence="6">
    <location>
        <begin position="422"/>
        <end position="453"/>
    </location>
</feature>
<dbReference type="FunFam" id="2.130.10.10:FF:001940">
    <property type="entry name" value="Pre-rRNA-processing protein IPI3"/>
    <property type="match status" value="1"/>
</dbReference>
<dbReference type="OrthoDB" id="756370at2759"/>
<dbReference type="PROSITE" id="PS50294">
    <property type="entry name" value="WD_REPEATS_REGION"/>
    <property type="match status" value="2"/>
</dbReference>
<dbReference type="PANTHER" id="PTHR18763:SF0">
    <property type="entry name" value="WD REPEAT-CONTAINING PROTEIN 18"/>
    <property type="match status" value="1"/>
</dbReference>
<dbReference type="PROSITE" id="PS50082">
    <property type="entry name" value="WD_REPEATS_2"/>
    <property type="match status" value="3"/>
</dbReference>
<dbReference type="Pfam" id="PF00400">
    <property type="entry name" value="WD40"/>
    <property type="match status" value="3"/>
</dbReference>
<dbReference type="FunCoup" id="A0A317XY82">
    <property type="interactions" value="279"/>
</dbReference>
<keyword evidence="3" id="KW-0677">Repeat</keyword>
<feature type="repeat" description="WD" evidence="4">
    <location>
        <begin position="106"/>
        <end position="140"/>
    </location>
</feature>
<evidence type="ECO:0000256" key="6">
    <source>
        <dbReference type="SAM" id="MobiDB-lite"/>
    </source>
</evidence>
<dbReference type="EMBL" id="KZ819188">
    <property type="protein sequence ID" value="PWZ02723.1"/>
    <property type="molecule type" value="Genomic_DNA"/>
</dbReference>
<dbReference type="Gene3D" id="2.130.10.10">
    <property type="entry name" value="YVTN repeat-like/Quinoprotein amine dehydrogenase"/>
    <property type="match status" value="2"/>
</dbReference>
<keyword evidence="5" id="KW-0698">rRNA processing</keyword>
<evidence type="ECO:0000256" key="3">
    <source>
        <dbReference type="ARBA" id="ARBA00022737"/>
    </source>
</evidence>
<dbReference type="AlphaFoldDB" id="A0A317XY82"/>
<dbReference type="InterPro" id="IPR020472">
    <property type="entry name" value="WD40_PAC1"/>
</dbReference>
<reference evidence="7 8" key="1">
    <citation type="journal article" date="2018" name="Mol. Biol. Evol.">
        <title>Broad Genomic Sampling Reveals a Smut Pathogenic Ancestry of the Fungal Clade Ustilaginomycotina.</title>
        <authorList>
            <person name="Kijpornyongpan T."/>
            <person name="Mondo S.J."/>
            <person name="Barry K."/>
            <person name="Sandor L."/>
            <person name="Lee J."/>
            <person name="Lipzen A."/>
            <person name="Pangilinan J."/>
            <person name="LaButti K."/>
            <person name="Hainaut M."/>
            <person name="Henrissat B."/>
            <person name="Grigoriev I.V."/>
            <person name="Spatafora J.W."/>
            <person name="Aime M.C."/>
        </authorList>
    </citation>
    <scope>NUCLEOTIDE SEQUENCE [LARGE SCALE GENOMIC DNA]</scope>
    <source>
        <strain evidence="7 8">MCA 3645</strain>
    </source>
</reference>
<dbReference type="GO" id="GO:0006364">
    <property type="term" value="P:rRNA processing"/>
    <property type="evidence" value="ECO:0007669"/>
    <property type="project" value="UniProtKB-UniRule"/>
</dbReference>
<dbReference type="PANTHER" id="PTHR18763">
    <property type="entry name" value="WD-REPEAT PROTEIN 18"/>
    <property type="match status" value="1"/>
</dbReference>
<evidence type="ECO:0000313" key="8">
    <source>
        <dbReference type="Proteomes" id="UP000246740"/>
    </source>
</evidence>
<dbReference type="InterPro" id="IPR045227">
    <property type="entry name" value="WDR18/Ipi3/RID3"/>
</dbReference>
<dbReference type="STRING" id="1882483.A0A317XY82"/>
<feature type="compositionally biased region" description="Low complexity" evidence="6">
    <location>
        <begin position="493"/>
        <end position="514"/>
    </location>
</feature>
<accession>A0A317XY82</accession>
<protein>
    <recommendedName>
        <fullName evidence="5">Pre-rRNA-processing protein IPI3</fullName>
    </recommendedName>
</protein>
<comment type="function">
    <text evidence="5">Component of the RIX1 complex required for processing of ITS2 sequences from 35S pre-rRNA.</text>
</comment>
<dbReference type="GO" id="GO:0006261">
    <property type="term" value="P:DNA-templated DNA replication"/>
    <property type="evidence" value="ECO:0007669"/>
    <property type="project" value="TreeGrafter"/>
</dbReference>
<dbReference type="SUPFAM" id="SSF50978">
    <property type="entry name" value="WD40 repeat-like"/>
    <property type="match status" value="1"/>
</dbReference>
<evidence type="ECO:0000256" key="1">
    <source>
        <dbReference type="ARBA" id="ARBA00010143"/>
    </source>
</evidence>
<comment type="subunit">
    <text evidence="5">Component of the RIX1 complex, composed of IPI1, RIX1/IPI2 and IPI3 in a 1:2:2 stoichiometry. The complex interacts (via RIX1) with MDN1 (via its hexameric AAA ATPase ring) and the pre-60S ribosome particles.</text>
</comment>
<keyword evidence="5" id="KW-0539">Nucleus</keyword>
<dbReference type="GO" id="GO:0120330">
    <property type="term" value="C:rixosome complex"/>
    <property type="evidence" value="ECO:0007669"/>
    <property type="project" value="UniProtKB-UniRule"/>
</dbReference>
<comment type="similarity">
    <text evidence="1 5">Belongs to the WD repeat IPI3/WDR18 family.</text>
</comment>
<name>A0A317XY82_9BASI</name>
<dbReference type="SMART" id="SM00320">
    <property type="entry name" value="WD40"/>
    <property type="match status" value="4"/>
</dbReference>
<evidence type="ECO:0000256" key="4">
    <source>
        <dbReference type="PROSITE-ProRule" id="PRU00221"/>
    </source>
</evidence>
<dbReference type="InParanoid" id="A0A317XY82"/>
<feature type="repeat" description="WD" evidence="4">
    <location>
        <begin position="141"/>
        <end position="174"/>
    </location>
</feature>